<gene>
    <name evidence="1" type="ORF">Athai_54390</name>
</gene>
<organism evidence="1 2">
    <name type="scientific">Actinocatenispora thailandica</name>
    <dbReference type="NCBI Taxonomy" id="227318"/>
    <lineage>
        <taxon>Bacteria</taxon>
        <taxon>Bacillati</taxon>
        <taxon>Actinomycetota</taxon>
        <taxon>Actinomycetes</taxon>
        <taxon>Micromonosporales</taxon>
        <taxon>Micromonosporaceae</taxon>
        <taxon>Actinocatenispora</taxon>
    </lineage>
</organism>
<keyword evidence="2" id="KW-1185">Reference proteome</keyword>
<sequence length="169" mass="18337">MHSADMIGAGHVPAEAEVHRVAIPMGIRVEIPSDAAFPNGALFLGVQAETDFDKRGQGDDQARDKQTGQRVWAVTVMDLDPEASRFGRNAQVKVKVLAEQQPVPPASKIPGYPPVVAFEGLQFTPYVDDKKCRAPRDGGAHRCRAQQTYSFRATGICEPARVAMPEQVA</sequence>
<proteinExistence type="predicted"/>
<evidence type="ECO:0000313" key="2">
    <source>
        <dbReference type="Proteomes" id="UP000611640"/>
    </source>
</evidence>
<protein>
    <recommendedName>
        <fullName evidence="3">Plasmid replication, integration and excision activator</fullName>
    </recommendedName>
</protein>
<accession>A0A7R7DUD6</accession>
<dbReference type="Proteomes" id="UP000611640">
    <property type="component" value="Chromosome"/>
</dbReference>
<evidence type="ECO:0008006" key="3">
    <source>
        <dbReference type="Google" id="ProtNLM"/>
    </source>
</evidence>
<dbReference type="EMBL" id="AP023355">
    <property type="protein sequence ID" value="BCJ37936.1"/>
    <property type="molecule type" value="Genomic_DNA"/>
</dbReference>
<reference evidence="1 2" key="1">
    <citation type="submission" date="2020-08" db="EMBL/GenBank/DDBJ databases">
        <title>Whole genome shotgun sequence of Actinocatenispora thailandica NBRC 105041.</title>
        <authorList>
            <person name="Komaki H."/>
            <person name="Tamura T."/>
        </authorList>
    </citation>
    <scope>NUCLEOTIDE SEQUENCE [LARGE SCALE GENOMIC DNA]</scope>
    <source>
        <strain evidence="1 2">NBRC 105041</strain>
    </source>
</reference>
<name>A0A7R7DUD6_9ACTN</name>
<dbReference type="AlphaFoldDB" id="A0A7R7DUD6"/>
<dbReference type="KEGG" id="atl:Athai_54390"/>
<evidence type="ECO:0000313" key="1">
    <source>
        <dbReference type="EMBL" id="BCJ37936.1"/>
    </source>
</evidence>